<evidence type="ECO:0000313" key="2">
    <source>
        <dbReference type="EMBL" id="QQV77202.1"/>
    </source>
</evidence>
<gene>
    <name evidence="2" type="ORF">H5J25_18085</name>
</gene>
<evidence type="ECO:0000259" key="1">
    <source>
        <dbReference type="PROSITE" id="PS51729"/>
    </source>
</evidence>
<feature type="domain" description="N-acetyltransferase" evidence="1">
    <location>
        <begin position="5"/>
        <end position="90"/>
    </location>
</feature>
<dbReference type="PANTHER" id="PTHR31435:SF10">
    <property type="entry name" value="BSR4717 PROTEIN"/>
    <property type="match status" value="1"/>
</dbReference>
<dbReference type="InterPro" id="IPR045057">
    <property type="entry name" value="Gcn5-rel_NAT"/>
</dbReference>
<evidence type="ECO:0000313" key="3">
    <source>
        <dbReference type="Proteomes" id="UP000595894"/>
    </source>
</evidence>
<dbReference type="RefSeq" id="WP_202093492.1">
    <property type="nucleotide sequence ID" value="NZ_CP061035.1"/>
</dbReference>
<dbReference type="Pfam" id="PF14542">
    <property type="entry name" value="Acetyltransf_CG"/>
    <property type="match status" value="1"/>
</dbReference>
<dbReference type="EMBL" id="CP061035">
    <property type="protein sequence ID" value="QQV77202.1"/>
    <property type="molecule type" value="Genomic_DNA"/>
</dbReference>
<proteinExistence type="predicted"/>
<dbReference type="CDD" id="cd04301">
    <property type="entry name" value="NAT_SF"/>
    <property type="match status" value="1"/>
</dbReference>
<reference evidence="3" key="1">
    <citation type="submission" date="2020-09" db="EMBL/GenBank/DDBJ databases">
        <title>Sphingomonas sp., a new species isolated from pork steak.</title>
        <authorList>
            <person name="Heidler von Heilborn D."/>
        </authorList>
    </citation>
    <scope>NUCLEOTIDE SEQUENCE [LARGE SCALE GENOMIC DNA]</scope>
</reference>
<sequence length="90" mass="9951">MTEPHDNPAEHRFELEQDGETAFAAYRVSDDTITFTHTIVPPALEGHGVASRLIAYALGEARSRGMKVVPQCSFVAAYIQRHPETQDLLA</sequence>
<dbReference type="PANTHER" id="PTHR31435">
    <property type="entry name" value="PROTEIN NATD1"/>
    <property type="match status" value="1"/>
</dbReference>
<dbReference type="InterPro" id="IPR016181">
    <property type="entry name" value="Acyl_CoA_acyltransferase"/>
</dbReference>
<protein>
    <submittedName>
        <fullName evidence="2">N-acetyltransferase</fullName>
    </submittedName>
</protein>
<organism evidence="2 3">
    <name type="scientific">Sphingomonas aliaeris</name>
    <dbReference type="NCBI Taxonomy" id="2759526"/>
    <lineage>
        <taxon>Bacteria</taxon>
        <taxon>Pseudomonadati</taxon>
        <taxon>Pseudomonadota</taxon>
        <taxon>Alphaproteobacteria</taxon>
        <taxon>Sphingomonadales</taxon>
        <taxon>Sphingomonadaceae</taxon>
        <taxon>Sphingomonas</taxon>
    </lineage>
</organism>
<accession>A0A974S453</accession>
<dbReference type="InterPro" id="IPR031165">
    <property type="entry name" value="GNAT_YJDJ"/>
</dbReference>
<dbReference type="Gene3D" id="3.40.630.30">
    <property type="match status" value="1"/>
</dbReference>
<dbReference type="SUPFAM" id="SSF55729">
    <property type="entry name" value="Acyl-CoA N-acyltransferases (Nat)"/>
    <property type="match status" value="1"/>
</dbReference>
<dbReference type="Proteomes" id="UP000595894">
    <property type="component" value="Chromosome"/>
</dbReference>
<dbReference type="PROSITE" id="PS51729">
    <property type="entry name" value="GNAT_YJDJ"/>
    <property type="match status" value="1"/>
</dbReference>
<keyword evidence="3" id="KW-1185">Reference proteome</keyword>
<dbReference type="KEGG" id="sari:H5J25_18085"/>
<dbReference type="AlphaFoldDB" id="A0A974S453"/>
<name>A0A974S453_9SPHN</name>